<evidence type="ECO:0000313" key="25">
    <source>
        <dbReference type="EMBL" id="WCL54879.1"/>
    </source>
</evidence>
<dbReference type="GO" id="GO:0046656">
    <property type="term" value="P:folic acid biosynthetic process"/>
    <property type="evidence" value="ECO:0007669"/>
    <property type="project" value="UniProtKB-KW"/>
</dbReference>
<dbReference type="Proteomes" id="UP001217500">
    <property type="component" value="Chromosome"/>
</dbReference>
<dbReference type="PANTHER" id="PTHR11136">
    <property type="entry name" value="FOLYLPOLYGLUTAMATE SYNTHASE-RELATED"/>
    <property type="match status" value="1"/>
</dbReference>
<evidence type="ECO:0000259" key="23">
    <source>
        <dbReference type="Pfam" id="PF02875"/>
    </source>
</evidence>
<comment type="catalytic activity">
    <reaction evidence="18">
        <text>(6S)-5,6,7,8-tetrahydrofolyl-(gamma-L-Glu)(n) + L-glutamate + ATP = (6S)-5,6,7,8-tetrahydrofolyl-(gamma-L-Glu)(n+1) + ADP + phosphate + H(+)</text>
        <dbReference type="Rhea" id="RHEA:10580"/>
        <dbReference type="Rhea" id="RHEA-COMP:14738"/>
        <dbReference type="Rhea" id="RHEA-COMP:14740"/>
        <dbReference type="ChEBI" id="CHEBI:15378"/>
        <dbReference type="ChEBI" id="CHEBI:29985"/>
        <dbReference type="ChEBI" id="CHEBI:30616"/>
        <dbReference type="ChEBI" id="CHEBI:43474"/>
        <dbReference type="ChEBI" id="CHEBI:141005"/>
        <dbReference type="ChEBI" id="CHEBI:456216"/>
        <dbReference type="EC" id="6.3.2.17"/>
    </reaction>
</comment>
<evidence type="ECO:0000256" key="6">
    <source>
        <dbReference type="ARBA" id="ARBA00013023"/>
    </source>
</evidence>
<comment type="pathway">
    <text evidence="3">Cofactor biosynthesis; tetrahydrofolate biosynthesis; 7,8-dihydrofolate from 2-amino-4-hydroxy-6-hydroxymethyl-7,8-dihydropteridine diphosphate and 4-aminobenzoate: step 2/2.</text>
</comment>
<organism evidence="25 26">
    <name type="scientific">Gimibacter soli</name>
    <dbReference type="NCBI Taxonomy" id="3024400"/>
    <lineage>
        <taxon>Bacteria</taxon>
        <taxon>Pseudomonadati</taxon>
        <taxon>Pseudomonadota</taxon>
        <taxon>Alphaproteobacteria</taxon>
        <taxon>Kordiimonadales</taxon>
        <taxon>Temperatibacteraceae</taxon>
        <taxon>Gimibacter</taxon>
    </lineage>
</organism>
<evidence type="ECO:0000256" key="17">
    <source>
        <dbReference type="ARBA" id="ARBA00032510"/>
    </source>
</evidence>
<comment type="catalytic activity">
    <reaction evidence="21">
        <text>7,8-dihydropteroate + L-glutamate + ATP = 7,8-dihydrofolate + ADP + phosphate + H(+)</text>
        <dbReference type="Rhea" id="RHEA:23584"/>
        <dbReference type="ChEBI" id="CHEBI:15378"/>
        <dbReference type="ChEBI" id="CHEBI:17839"/>
        <dbReference type="ChEBI" id="CHEBI:29985"/>
        <dbReference type="ChEBI" id="CHEBI:30616"/>
        <dbReference type="ChEBI" id="CHEBI:43474"/>
        <dbReference type="ChEBI" id="CHEBI:57451"/>
        <dbReference type="ChEBI" id="CHEBI:456216"/>
        <dbReference type="EC" id="6.3.2.12"/>
    </reaction>
</comment>
<evidence type="ECO:0000256" key="16">
    <source>
        <dbReference type="ARBA" id="ARBA00030592"/>
    </source>
</evidence>
<dbReference type="InterPro" id="IPR013221">
    <property type="entry name" value="Mur_ligase_cen"/>
</dbReference>
<keyword evidence="26" id="KW-1185">Reference proteome</keyword>
<keyword evidence="10" id="KW-0479">Metal-binding</keyword>
<dbReference type="EC" id="6.3.2.12" evidence="6"/>
<dbReference type="PROSITE" id="PS01012">
    <property type="entry name" value="FOLYLPOLYGLU_SYNT_2"/>
    <property type="match status" value="1"/>
</dbReference>
<comment type="catalytic activity">
    <reaction evidence="20">
        <text>(6R)-5,10-methylenetetrahydrofolyl-(gamma-L-Glu)(n) + L-glutamate + ATP = (6R)-5,10-methylenetetrahydrofolyl-(gamma-L-Glu)(n+1) + ADP + phosphate + H(+)</text>
        <dbReference type="Rhea" id="RHEA:51912"/>
        <dbReference type="Rhea" id="RHEA-COMP:13257"/>
        <dbReference type="Rhea" id="RHEA-COMP:13258"/>
        <dbReference type="ChEBI" id="CHEBI:15378"/>
        <dbReference type="ChEBI" id="CHEBI:29985"/>
        <dbReference type="ChEBI" id="CHEBI:30616"/>
        <dbReference type="ChEBI" id="CHEBI:43474"/>
        <dbReference type="ChEBI" id="CHEBI:136572"/>
        <dbReference type="ChEBI" id="CHEBI:456216"/>
        <dbReference type="EC" id="6.3.2.17"/>
    </reaction>
</comment>
<evidence type="ECO:0000256" key="21">
    <source>
        <dbReference type="ARBA" id="ARBA00049161"/>
    </source>
</evidence>
<keyword evidence="13" id="KW-0460">Magnesium</keyword>
<evidence type="ECO:0000256" key="15">
    <source>
        <dbReference type="ARBA" id="ARBA00030048"/>
    </source>
</evidence>
<evidence type="ECO:0000256" key="2">
    <source>
        <dbReference type="ARBA" id="ARBA00002714"/>
    </source>
</evidence>
<evidence type="ECO:0000256" key="4">
    <source>
        <dbReference type="ARBA" id="ARBA00005150"/>
    </source>
</evidence>
<evidence type="ECO:0000256" key="19">
    <source>
        <dbReference type="ARBA" id="ARBA00047808"/>
    </source>
</evidence>
<keyword evidence="14" id="KW-0289">Folate biosynthesis</keyword>
<accession>A0AAE9XWU7</accession>
<keyword evidence="12 22" id="KW-0067">ATP-binding</keyword>
<feature type="domain" description="Mur ligase central" evidence="24">
    <location>
        <begin position="48"/>
        <end position="267"/>
    </location>
</feature>
<evidence type="ECO:0000256" key="9">
    <source>
        <dbReference type="ARBA" id="ARBA00022598"/>
    </source>
</evidence>
<dbReference type="InterPro" id="IPR036565">
    <property type="entry name" value="Mur-like_cat_sf"/>
</dbReference>
<evidence type="ECO:0000256" key="11">
    <source>
        <dbReference type="ARBA" id="ARBA00022741"/>
    </source>
</evidence>
<keyword evidence="11 22" id="KW-0547">Nucleotide-binding</keyword>
<dbReference type="SUPFAM" id="SSF53244">
    <property type="entry name" value="MurD-like peptide ligases, peptide-binding domain"/>
    <property type="match status" value="1"/>
</dbReference>
<comment type="similarity">
    <text evidence="5 22">Belongs to the folylpolyglutamate synthase family.</text>
</comment>
<dbReference type="KEGG" id="gso:PH603_03790"/>
<comment type="cofactor">
    <cofactor evidence="1">
        <name>Mg(2+)</name>
        <dbReference type="ChEBI" id="CHEBI:18420"/>
    </cofactor>
</comment>
<comment type="pathway">
    <text evidence="4">Cofactor biosynthesis; tetrahydrofolylpolyglutamate biosynthesis.</text>
</comment>
<dbReference type="FunFam" id="3.40.1190.10:FF:000011">
    <property type="entry name" value="Folylpolyglutamate synthase/dihydrofolate synthase"/>
    <property type="match status" value="1"/>
</dbReference>
<evidence type="ECO:0000256" key="18">
    <source>
        <dbReference type="ARBA" id="ARBA00047493"/>
    </source>
</evidence>
<proteinExistence type="inferred from homology"/>
<dbReference type="InterPro" id="IPR004101">
    <property type="entry name" value="Mur_ligase_C"/>
</dbReference>
<dbReference type="GO" id="GO:0046872">
    <property type="term" value="F:metal ion binding"/>
    <property type="evidence" value="ECO:0007669"/>
    <property type="project" value="UniProtKB-KW"/>
</dbReference>
<dbReference type="PANTHER" id="PTHR11136:SF0">
    <property type="entry name" value="DIHYDROFOLATE SYNTHETASE-RELATED"/>
    <property type="match status" value="1"/>
</dbReference>
<evidence type="ECO:0000256" key="7">
    <source>
        <dbReference type="ARBA" id="ARBA00013025"/>
    </source>
</evidence>
<evidence type="ECO:0000256" key="5">
    <source>
        <dbReference type="ARBA" id="ARBA00008276"/>
    </source>
</evidence>
<feature type="domain" description="Mur ligase C-terminal" evidence="23">
    <location>
        <begin position="307"/>
        <end position="423"/>
    </location>
</feature>
<evidence type="ECO:0000256" key="20">
    <source>
        <dbReference type="ARBA" id="ARBA00049035"/>
    </source>
</evidence>
<dbReference type="Pfam" id="PF08245">
    <property type="entry name" value="Mur_ligase_M"/>
    <property type="match status" value="1"/>
</dbReference>
<sequence length="439" mass="46121">MDTTGSDAVLARLMHLHPKLIDLSLGRLTCLLDRLGNPEKKLPPVVHIAGTNGKGSTTATLRAIAEAAGYRVHVYTSPHLVRFAERIRVAGKLIEEDALTTLLEECEAANGSDPITFFEVTTAAAFLAFSRVPADLCILEVGLGGRLDATNVIDKPIACAITPVSFDHQQYLGETIEEIAGEKAGIIKAGVPVLVGPQLGAANQVIKAKAQGLKAPVKFFKADWHAAPAETGDSFHYRDEMGKLTLPLPSLKGLHQINNAGLAVAIARTQKALRLPEAAIRAGMGWVRWPARLQDLAGSNLHKLLPEGATLILDGGHNPAAAGILRPVLQGAEPVTRPVTLVMGMINTKDVAGFLKPLAGLVSRVIAVPIEGETAAVDPAYIAATATDIGISGTVARDVPAALAMVSATTKPGETPFVMIAGSLYLAGRVLRHAGLYPD</sequence>
<dbReference type="Gene3D" id="3.90.190.20">
    <property type="entry name" value="Mur ligase, C-terminal domain"/>
    <property type="match status" value="1"/>
</dbReference>
<evidence type="ECO:0000259" key="24">
    <source>
        <dbReference type="Pfam" id="PF08245"/>
    </source>
</evidence>
<dbReference type="Pfam" id="PF02875">
    <property type="entry name" value="Mur_ligase_C"/>
    <property type="match status" value="1"/>
</dbReference>
<dbReference type="NCBIfam" id="TIGR01499">
    <property type="entry name" value="folC"/>
    <property type="match status" value="1"/>
</dbReference>
<evidence type="ECO:0000256" key="22">
    <source>
        <dbReference type="PIRNR" id="PIRNR001563"/>
    </source>
</evidence>
<evidence type="ECO:0000256" key="13">
    <source>
        <dbReference type="ARBA" id="ARBA00022842"/>
    </source>
</evidence>
<dbReference type="EMBL" id="CP116805">
    <property type="protein sequence ID" value="WCL54879.1"/>
    <property type="molecule type" value="Genomic_DNA"/>
</dbReference>
<dbReference type="AlphaFoldDB" id="A0AAE9XWU7"/>
<gene>
    <name evidence="25" type="ORF">PH603_03790</name>
</gene>
<evidence type="ECO:0000256" key="12">
    <source>
        <dbReference type="ARBA" id="ARBA00022840"/>
    </source>
</evidence>
<keyword evidence="9 22" id="KW-0436">Ligase</keyword>
<comment type="catalytic activity">
    <reaction evidence="19">
        <text>10-formyltetrahydrofolyl-(gamma-L-Glu)(n) + L-glutamate + ATP = 10-formyltetrahydrofolyl-(gamma-L-Glu)(n+1) + ADP + phosphate + H(+)</text>
        <dbReference type="Rhea" id="RHEA:51904"/>
        <dbReference type="Rhea" id="RHEA-COMP:13088"/>
        <dbReference type="Rhea" id="RHEA-COMP:14300"/>
        <dbReference type="ChEBI" id="CHEBI:15378"/>
        <dbReference type="ChEBI" id="CHEBI:29985"/>
        <dbReference type="ChEBI" id="CHEBI:30616"/>
        <dbReference type="ChEBI" id="CHEBI:43474"/>
        <dbReference type="ChEBI" id="CHEBI:134413"/>
        <dbReference type="ChEBI" id="CHEBI:456216"/>
        <dbReference type="EC" id="6.3.2.17"/>
    </reaction>
</comment>
<evidence type="ECO:0000313" key="26">
    <source>
        <dbReference type="Proteomes" id="UP001217500"/>
    </source>
</evidence>
<evidence type="ECO:0000256" key="14">
    <source>
        <dbReference type="ARBA" id="ARBA00022909"/>
    </source>
</evidence>
<dbReference type="EC" id="6.3.2.17" evidence="7"/>
<dbReference type="SUPFAM" id="SSF53623">
    <property type="entry name" value="MurD-like peptide ligases, catalytic domain"/>
    <property type="match status" value="1"/>
</dbReference>
<dbReference type="Gene3D" id="3.40.1190.10">
    <property type="entry name" value="Mur-like, catalytic domain"/>
    <property type="match status" value="1"/>
</dbReference>
<reference evidence="25" key="1">
    <citation type="submission" date="2023-01" db="EMBL/GenBank/DDBJ databases">
        <title>The genome sequence of Kordiimonadaceae bacterium 6D33.</title>
        <authorList>
            <person name="Liu Y."/>
        </authorList>
    </citation>
    <scope>NUCLEOTIDE SEQUENCE</scope>
    <source>
        <strain evidence="25">6D33</strain>
    </source>
</reference>
<dbReference type="InterPro" id="IPR018109">
    <property type="entry name" value="Folylpolyglutamate_synth_CS"/>
</dbReference>
<comment type="function">
    <text evidence="2">Functions in two distinct reactions of the de novo folate biosynthetic pathway. Catalyzes the addition of a glutamate residue to dihydropteroate (7,8-dihydropteroate or H2Pte) to form dihydrofolate (7,8-dihydrofolate monoglutamate or H2Pte-Glu). Also catalyzes successive additions of L-glutamate to tetrahydrofolate or 10-formyltetrahydrofolate or 5,10-methylenetetrahydrofolate, leading to folylpolyglutamate derivatives.</text>
</comment>
<name>A0AAE9XWU7_9PROT</name>
<dbReference type="GO" id="GO:0008841">
    <property type="term" value="F:dihydrofolate synthase activity"/>
    <property type="evidence" value="ECO:0007669"/>
    <property type="project" value="UniProtKB-EC"/>
</dbReference>
<dbReference type="InterPro" id="IPR036615">
    <property type="entry name" value="Mur_ligase_C_dom_sf"/>
</dbReference>
<protein>
    <recommendedName>
        <fullName evidence="8">Dihydrofolate synthase/folylpolyglutamate synthase</fullName>
        <ecNumber evidence="6">6.3.2.12</ecNumber>
        <ecNumber evidence="7">6.3.2.17</ecNumber>
    </recommendedName>
    <alternativeName>
        <fullName evidence="17">Folylpoly-gamma-glutamate synthetase-dihydrofolate synthetase</fullName>
    </alternativeName>
    <alternativeName>
        <fullName evidence="15">Folylpolyglutamate synthetase</fullName>
    </alternativeName>
    <alternativeName>
        <fullName evidence="16">Tetrahydrofolylpolyglutamate synthase</fullName>
    </alternativeName>
</protein>
<dbReference type="RefSeq" id="WP_289504609.1">
    <property type="nucleotide sequence ID" value="NZ_CP116805.1"/>
</dbReference>
<dbReference type="PIRSF" id="PIRSF001563">
    <property type="entry name" value="Folylpolyglu_synth"/>
    <property type="match status" value="1"/>
</dbReference>
<evidence type="ECO:0000256" key="10">
    <source>
        <dbReference type="ARBA" id="ARBA00022723"/>
    </source>
</evidence>
<dbReference type="GO" id="GO:0005524">
    <property type="term" value="F:ATP binding"/>
    <property type="evidence" value="ECO:0007669"/>
    <property type="project" value="UniProtKB-KW"/>
</dbReference>
<evidence type="ECO:0000256" key="8">
    <source>
        <dbReference type="ARBA" id="ARBA00019357"/>
    </source>
</evidence>
<dbReference type="GO" id="GO:0005737">
    <property type="term" value="C:cytoplasm"/>
    <property type="evidence" value="ECO:0007669"/>
    <property type="project" value="TreeGrafter"/>
</dbReference>
<dbReference type="GO" id="GO:0004326">
    <property type="term" value="F:tetrahydrofolylpolyglutamate synthase activity"/>
    <property type="evidence" value="ECO:0007669"/>
    <property type="project" value="UniProtKB-EC"/>
</dbReference>
<dbReference type="InterPro" id="IPR001645">
    <property type="entry name" value="Folylpolyglutamate_synth"/>
</dbReference>
<evidence type="ECO:0000256" key="1">
    <source>
        <dbReference type="ARBA" id="ARBA00001946"/>
    </source>
</evidence>
<evidence type="ECO:0000256" key="3">
    <source>
        <dbReference type="ARBA" id="ARBA00004799"/>
    </source>
</evidence>